<dbReference type="PANTHER" id="PTHR43792:SF13">
    <property type="entry name" value="ACETYLTRANSFERASE"/>
    <property type="match status" value="1"/>
</dbReference>
<dbReference type="PANTHER" id="PTHR43792">
    <property type="entry name" value="GNAT FAMILY, PUTATIVE (AFU_ORTHOLOGUE AFUA_3G00765)-RELATED-RELATED"/>
    <property type="match status" value="1"/>
</dbReference>
<evidence type="ECO:0000313" key="2">
    <source>
        <dbReference type="EMBL" id="UOR12951.1"/>
    </source>
</evidence>
<protein>
    <submittedName>
        <fullName evidence="2">GNAT family N-acetyltransferase</fullName>
    </submittedName>
</protein>
<dbReference type="InterPro" id="IPR051531">
    <property type="entry name" value="N-acetyltransferase"/>
</dbReference>
<evidence type="ECO:0000313" key="3">
    <source>
        <dbReference type="Proteomes" id="UP000830326"/>
    </source>
</evidence>
<feature type="domain" description="N-acetyltransferase" evidence="1">
    <location>
        <begin position="52"/>
        <end position="149"/>
    </location>
</feature>
<evidence type="ECO:0000259" key="1">
    <source>
        <dbReference type="Pfam" id="PF13302"/>
    </source>
</evidence>
<dbReference type="Pfam" id="PF13302">
    <property type="entry name" value="Acetyltransf_3"/>
    <property type="match status" value="1"/>
</dbReference>
<name>A0ABY4HDS4_9BACI</name>
<dbReference type="Proteomes" id="UP000830326">
    <property type="component" value="Chromosome"/>
</dbReference>
<gene>
    <name evidence="2" type="ORF">MUO15_05465</name>
</gene>
<reference evidence="2" key="1">
    <citation type="submission" date="2022-04" db="EMBL/GenBank/DDBJ databases">
        <title>Halobacillus sp. isolated from saltern.</title>
        <authorList>
            <person name="Won M."/>
            <person name="Lee C.-M."/>
            <person name="Woen H.-Y."/>
            <person name="Kwon S.-W."/>
        </authorList>
    </citation>
    <scope>NUCLEOTIDE SEQUENCE</scope>
    <source>
        <strain evidence="2">SSHM10-5</strain>
    </source>
</reference>
<proteinExistence type="predicted"/>
<accession>A0ABY4HDS4</accession>
<sequence length="179" mass="20304">MEFLTSRIRFIPISIDLAQLIIKKPLVFYHTFQLPWDENWPHDGLKAILPLYVEMLEKNQNELGYGPWVMVDRNAEEILGDIGFKGKGRDGVLEIGYQVVISKRNQGFATEAVKAICNWAFQQPGVKGVEAECAKGNIPSQRVLINSGFDQTSRKEDIITFKIEKISHDKGTTSPKKQQ</sequence>
<dbReference type="InterPro" id="IPR000182">
    <property type="entry name" value="GNAT_dom"/>
</dbReference>
<dbReference type="SUPFAM" id="SSF55729">
    <property type="entry name" value="Acyl-CoA N-acyltransferases (Nat)"/>
    <property type="match status" value="1"/>
</dbReference>
<dbReference type="RefSeq" id="WP_245034155.1">
    <property type="nucleotide sequence ID" value="NZ_CP095075.1"/>
</dbReference>
<organism evidence="2 3">
    <name type="scientific">Halobacillus amylolyticus</name>
    <dbReference type="NCBI Taxonomy" id="2932259"/>
    <lineage>
        <taxon>Bacteria</taxon>
        <taxon>Bacillati</taxon>
        <taxon>Bacillota</taxon>
        <taxon>Bacilli</taxon>
        <taxon>Bacillales</taxon>
        <taxon>Bacillaceae</taxon>
        <taxon>Halobacillus</taxon>
    </lineage>
</organism>
<dbReference type="Gene3D" id="3.40.630.30">
    <property type="match status" value="1"/>
</dbReference>
<dbReference type="InterPro" id="IPR016181">
    <property type="entry name" value="Acyl_CoA_acyltransferase"/>
</dbReference>
<keyword evidence="3" id="KW-1185">Reference proteome</keyword>
<dbReference type="EMBL" id="CP095075">
    <property type="protein sequence ID" value="UOR12951.1"/>
    <property type="molecule type" value="Genomic_DNA"/>
</dbReference>